<keyword evidence="1" id="KW-0732">Signal</keyword>
<proteinExistence type="predicted"/>
<sequence>MKRKYLLRTGVRAVIGMCLCMAVPVTVWAQAAPSNAQACSSELGKPLLAVAPRPANPPDSNGGFINRIASCNMWQNFFYLNWPALAGQAGVPNMHAKFGAPGATVWQTLASPDQVFLPNGQKPAPWGRWTVDAAIPPAVAEQVRAGKLRVLRQVVKFVGDAGRLHSIDQVDGLVLYDQQTKPVYYEVMLNKTLYDYIVANGLYEAKAQAAYAAKKAIAPPVGSFELKAAWKVLSASEVTGKRFFTTRAYVISPGGEGSVQTVGLAGLHIFAGGGSDTQGNSAGLWATFAQVDNAPLSGQVQASTKYNFFDPASNAVPNLPSKVNGKQVPAPTQVTQVWEDDVDAAAVTRYAQSLITGVNQDAPWQYYKLINTQWTRGGYSATPPLPQNAPLPLKGSAGEPNTTQLLNPVLETYMQVTQVKDATQRSCMACHAYAQVADQKQKFATGFSFLFSRAQAAPVGDADSSR</sequence>
<dbReference type="Proteomes" id="UP000474565">
    <property type="component" value="Unassembled WGS sequence"/>
</dbReference>
<evidence type="ECO:0008006" key="4">
    <source>
        <dbReference type="Google" id="ProtNLM"/>
    </source>
</evidence>
<accession>A0A6L8ML42</accession>
<protein>
    <recommendedName>
        <fullName evidence="4">Cytochrome c family protein</fullName>
    </recommendedName>
</protein>
<dbReference type="RefSeq" id="WP_161019817.1">
    <property type="nucleotide sequence ID" value="NZ_WWCP01000014.1"/>
</dbReference>
<comment type="caution">
    <text evidence="2">The sequence shown here is derived from an EMBL/GenBank/DDBJ whole genome shotgun (WGS) entry which is preliminary data.</text>
</comment>
<name>A0A6L8ML42_9BURK</name>
<organism evidence="2 3">
    <name type="scientific">Duganella lactea</name>
    <dbReference type="NCBI Taxonomy" id="2692173"/>
    <lineage>
        <taxon>Bacteria</taxon>
        <taxon>Pseudomonadati</taxon>
        <taxon>Pseudomonadota</taxon>
        <taxon>Betaproteobacteria</taxon>
        <taxon>Burkholderiales</taxon>
        <taxon>Oxalobacteraceae</taxon>
        <taxon>Telluria group</taxon>
        <taxon>Duganella</taxon>
    </lineage>
</organism>
<dbReference type="EMBL" id="WWCP01000014">
    <property type="protein sequence ID" value="MYM82931.1"/>
    <property type="molecule type" value="Genomic_DNA"/>
</dbReference>
<reference evidence="2 3" key="1">
    <citation type="submission" date="2019-12" db="EMBL/GenBank/DDBJ databases">
        <title>Novel species isolated from a subtropical stream in China.</title>
        <authorList>
            <person name="Lu H."/>
        </authorList>
    </citation>
    <scope>NUCLEOTIDE SEQUENCE [LARGE SCALE GENOMIC DNA]</scope>
    <source>
        <strain evidence="2 3">FT50W</strain>
    </source>
</reference>
<dbReference type="AlphaFoldDB" id="A0A6L8ML42"/>
<evidence type="ECO:0000313" key="3">
    <source>
        <dbReference type="Proteomes" id="UP000474565"/>
    </source>
</evidence>
<gene>
    <name evidence="2" type="ORF">GTP44_13300</name>
</gene>
<evidence type="ECO:0000256" key="1">
    <source>
        <dbReference type="SAM" id="SignalP"/>
    </source>
</evidence>
<feature type="chain" id="PRO_5027004757" description="Cytochrome c family protein" evidence="1">
    <location>
        <begin position="30"/>
        <end position="466"/>
    </location>
</feature>
<feature type="signal peptide" evidence="1">
    <location>
        <begin position="1"/>
        <end position="29"/>
    </location>
</feature>
<evidence type="ECO:0000313" key="2">
    <source>
        <dbReference type="EMBL" id="MYM82931.1"/>
    </source>
</evidence>